<keyword evidence="3 10" id="KW-0813">Transport</keyword>
<evidence type="ECO:0000256" key="12">
    <source>
        <dbReference type="SAM" id="SignalP"/>
    </source>
</evidence>
<dbReference type="InterPro" id="IPR000531">
    <property type="entry name" value="Beta-barrel_TonB"/>
</dbReference>
<organism evidence="15 16">
    <name type="scientific">Pseudoduganella aquatica</name>
    <dbReference type="NCBI Taxonomy" id="2660641"/>
    <lineage>
        <taxon>Bacteria</taxon>
        <taxon>Pseudomonadati</taxon>
        <taxon>Pseudomonadota</taxon>
        <taxon>Betaproteobacteria</taxon>
        <taxon>Burkholderiales</taxon>
        <taxon>Oxalobacteraceae</taxon>
        <taxon>Telluria group</taxon>
        <taxon>Pseudoduganella</taxon>
    </lineage>
</organism>
<dbReference type="EMBL" id="WWCU01000054">
    <property type="protein sequence ID" value="MYN11087.1"/>
    <property type="molecule type" value="Genomic_DNA"/>
</dbReference>
<dbReference type="Pfam" id="PF00593">
    <property type="entry name" value="TonB_dep_Rec_b-barrel"/>
    <property type="match status" value="1"/>
</dbReference>
<dbReference type="Pfam" id="PF07715">
    <property type="entry name" value="Plug"/>
    <property type="match status" value="1"/>
</dbReference>
<dbReference type="Proteomes" id="UP000450676">
    <property type="component" value="Unassembled WGS sequence"/>
</dbReference>
<evidence type="ECO:0000256" key="7">
    <source>
        <dbReference type="ARBA" id="ARBA00023136"/>
    </source>
</evidence>
<sequence length="851" mass="91366">MIKPLAISLAVASALPSLAAAQELERVIVTGSNIRTTQKEGASAVQVISAKDIAASGKASIADVIRSISANSGNSYNEQYTGSFSAGTAGLSLRGIGQKNTLILVNGKRVSPYATAQDLQEVFVDLNSLPMAAVQRIEVLKDGASSVYGSDAVAGVVNIILYKEFKGTELSAQVGSSTEGTGQSEKSAALQTGFGSLAKDGYSVVFSLDAQQRDKLQQDQVAWMAGSDFRGNANGALAWVPANYLNNDPTKLLGGLQGPLQLQPYGAITPGKSGTVQAYNNAQYKTLIPGISRIHSSLRGTLKLNEDTEAYADLLYGHSRADQTFGAPLTVGSGLRAWNNARQQLDNISVLLPVGHPNNPGATPLPFTATLFDLGARTKRDSVDFFRALAGVKGALAGWDYDASVGRSGSKLEETVNNFVNRYEFEKVLAEGSYNFADQSRNSEAVRNRLRLSTLRPAESTLTTVDFNASKELAGLPAGPLGFAFGAQWRREEMDSQTSTAVLSGTELRPAINIIQGKRDVAALFAEFNVPVVKDLNVNLAGRADRYSDFGSAFSPKASARYQAAQWLLLRGTVSRGFRAPSLPEITNSTSVSYGSVIDPRDPITPTQARGVTNLTIANAELRPERSGNVNLGVVIAPSSDSSIGVDYYRIRTKGVIDTESADNIIANEKTAPEKVVRDAQGRIQTLYRQYANQGDRLVSGIDIDLRQRLGLGRWGKLALNAQLSHVFKFEAPLALGEPLTNGAGNNYFGSIPKWRGVTSATWDIGAWASTLTWNYVDGYEQTTRENERVKPVGTLDANVGWKVTPAATVSFIVQNLTDKRPSWDSSTAFFDFTQADPRGRTAAVKLNYKF</sequence>
<dbReference type="AlphaFoldDB" id="A0A7X4HIH1"/>
<keyword evidence="6 11" id="KW-0798">TonB box</keyword>
<feature type="domain" description="TonB-dependent receptor-like beta-barrel" evidence="13">
    <location>
        <begin position="392"/>
        <end position="817"/>
    </location>
</feature>
<feature type="signal peptide" evidence="12">
    <location>
        <begin position="1"/>
        <end position="19"/>
    </location>
</feature>
<dbReference type="InterPro" id="IPR012910">
    <property type="entry name" value="Plug_dom"/>
</dbReference>
<evidence type="ECO:0000256" key="2">
    <source>
        <dbReference type="ARBA" id="ARBA00009810"/>
    </source>
</evidence>
<evidence type="ECO:0000256" key="1">
    <source>
        <dbReference type="ARBA" id="ARBA00004571"/>
    </source>
</evidence>
<keyword evidence="4 10" id="KW-1134">Transmembrane beta strand</keyword>
<dbReference type="InterPro" id="IPR037066">
    <property type="entry name" value="Plug_dom_sf"/>
</dbReference>
<evidence type="ECO:0000256" key="10">
    <source>
        <dbReference type="PROSITE-ProRule" id="PRU01360"/>
    </source>
</evidence>
<protein>
    <submittedName>
        <fullName evidence="15">TonB-dependent receptor</fullName>
    </submittedName>
</protein>
<evidence type="ECO:0000256" key="3">
    <source>
        <dbReference type="ARBA" id="ARBA00022448"/>
    </source>
</evidence>
<keyword evidence="9 10" id="KW-0998">Cell outer membrane</keyword>
<evidence type="ECO:0000256" key="11">
    <source>
        <dbReference type="RuleBase" id="RU003357"/>
    </source>
</evidence>
<dbReference type="PANTHER" id="PTHR47234">
    <property type="match status" value="1"/>
</dbReference>
<keyword evidence="8 15" id="KW-0675">Receptor</keyword>
<gene>
    <name evidence="15" type="ORF">GTP77_27590</name>
</gene>
<comment type="caution">
    <text evidence="15">The sequence shown here is derived from an EMBL/GenBank/DDBJ whole genome shotgun (WGS) entry which is preliminary data.</text>
</comment>
<evidence type="ECO:0000256" key="5">
    <source>
        <dbReference type="ARBA" id="ARBA00022692"/>
    </source>
</evidence>
<evidence type="ECO:0000259" key="14">
    <source>
        <dbReference type="Pfam" id="PF07715"/>
    </source>
</evidence>
<comment type="subcellular location">
    <subcellularLocation>
        <location evidence="1 10">Cell outer membrane</location>
        <topology evidence="1 10">Multi-pass membrane protein</topology>
    </subcellularLocation>
</comment>
<evidence type="ECO:0000256" key="9">
    <source>
        <dbReference type="ARBA" id="ARBA00023237"/>
    </source>
</evidence>
<keyword evidence="16" id="KW-1185">Reference proteome</keyword>
<keyword evidence="5 10" id="KW-0812">Transmembrane</keyword>
<name>A0A7X4HIH1_9BURK</name>
<dbReference type="CDD" id="cd01347">
    <property type="entry name" value="ligand_gated_channel"/>
    <property type="match status" value="1"/>
</dbReference>
<dbReference type="Gene3D" id="2.40.170.20">
    <property type="entry name" value="TonB-dependent receptor, beta-barrel domain"/>
    <property type="match status" value="1"/>
</dbReference>
<evidence type="ECO:0000256" key="6">
    <source>
        <dbReference type="ARBA" id="ARBA00023077"/>
    </source>
</evidence>
<evidence type="ECO:0000256" key="4">
    <source>
        <dbReference type="ARBA" id="ARBA00022452"/>
    </source>
</evidence>
<dbReference type="InterPro" id="IPR039426">
    <property type="entry name" value="TonB-dep_rcpt-like"/>
</dbReference>
<feature type="chain" id="PRO_5030815854" evidence="12">
    <location>
        <begin position="20"/>
        <end position="851"/>
    </location>
</feature>
<dbReference type="PROSITE" id="PS52016">
    <property type="entry name" value="TONB_DEPENDENT_REC_3"/>
    <property type="match status" value="1"/>
</dbReference>
<dbReference type="Gene3D" id="2.170.130.10">
    <property type="entry name" value="TonB-dependent receptor, plug domain"/>
    <property type="match status" value="1"/>
</dbReference>
<dbReference type="InterPro" id="IPR036942">
    <property type="entry name" value="Beta-barrel_TonB_sf"/>
</dbReference>
<evidence type="ECO:0000256" key="8">
    <source>
        <dbReference type="ARBA" id="ARBA00023170"/>
    </source>
</evidence>
<dbReference type="SUPFAM" id="SSF56935">
    <property type="entry name" value="Porins"/>
    <property type="match status" value="1"/>
</dbReference>
<reference evidence="15 16" key="1">
    <citation type="submission" date="2019-12" db="EMBL/GenBank/DDBJ databases">
        <title>Novel species isolated from a subtropical stream in China.</title>
        <authorList>
            <person name="Lu H."/>
        </authorList>
    </citation>
    <scope>NUCLEOTIDE SEQUENCE [LARGE SCALE GENOMIC DNA]</scope>
    <source>
        <strain evidence="15 16">FT127W</strain>
    </source>
</reference>
<evidence type="ECO:0000313" key="16">
    <source>
        <dbReference type="Proteomes" id="UP000450676"/>
    </source>
</evidence>
<evidence type="ECO:0000313" key="15">
    <source>
        <dbReference type="EMBL" id="MYN11087.1"/>
    </source>
</evidence>
<keyword evidence="12" id="KW-0732">Signal</keyword>
<accession>A0A7X4HIH1</accession>
<feature type="domain" description="TonB-dependent receptor plug" evidence="14">
    <location>
        <begin position="38"/>
        <end position="156"/>
    </location>
</feature>
<dbReference type="PANTHER" id="PTHR47234:SF1">
    <property type="entry name" value="TONB-DEPENDENT RECEPTOR"/>
    <property type="match status" value="1"/>
</dbReference>
<comment type="similarity">
    <text evidence="2 10 11">Belongs to the TonB-dependent receptor family.</text>
</comment>
<proteinExistence type="inferred from homology"/>
<keyword evidence="7 10" id="KW-0472">Membrane</keyword>
<dbReference type="GO" id="GO:0009279">
    <property type="term" value="C:cell outer membrane"/>
    <property type="evidence" value="ECO:0007669"/>
    <property type="project" value="UniProtKB-SubCell"/>
</dbReference>
<evidence type="ECO:0000259" key="13">
    <source>
        <dbReference type="Pfam" id="PF00593"/>
    </source>
</evidence>